<keyword evidence="1" id="KW-0812">Transmembrane</keyword>
<evidence type="ECO:0000313" key="3">
    <source>
        <dbReference type="EMBL" id="KLO11792.1"/>
    </source>
</evidence>
<evidence type="ECO:0000259" key="2">
    <source>
        <dbReference type="Pfam" id="PF20151"/>
    </source>
</evidence>
<feature type="transmembrane region" description="Helical" evidence="1">
    <location>
        <begin position="107"/>
        <end position="129"/>
    </location>
</feature>
<evidence type="ECO:0000313" key="4">
    <source>
        <dbReference type="Proteomes" id="UP000053477"/>
    </source>
</evidence>
<dbReference type="EMBL" id="KQ085992">
    <property type="protein sequence ID" value="KLO11792.1"/>
    <property type="molecule type" value="Genomic_DNA"/>
</dbReference>
<dbReference type="InParanoid" id="A0A0H2RJH3"/>
<organism evidence="3 4">
    <name type="scientific">Schizopora paradoxa</name>
    <dbReference type="NCBI Taxonomy" id="27342"/>
    <lineage>
        <taxon>Eukaryota</taxon>
        <taxon>Fungi</taxon>
        <taxon>Dikarya</taxon>
        <taxon>Basidiomycota</taxon>
        <taxon>Agaricomycotina</taxon>
        <taxon>Agaricomycetes</taxon>
        <taxon>Hymenochaetales</taxon>
        <taxon>Schizoporaceae</taxon>
        <taxon>Schizopora</taxon>
    </lineage>
</organism>
<proteinExistence type="predicted"/>
<gene>
    <name evidence="3" type="ORF">SCHPADRAFT_941780</name>
</gene>
<feature type="transmembrane region" description="Helical" evidence="1">
    <location>
        <begin position="240"/>
        <end position="273"/>
    </location>
</feature>
<evidence type="ECO:0000256" key="1">
    <source>
        <dbReference type="SAM" id="Phobius"/>
    </source>
</evidence>
<dbReference type="OrthoDB" id="3242376at2759"/>
<dbReference type="Proteomes" id="UP000053477">
    <property type="component" value="Unassembled WGS sequence"/>
</dbReference>
<feature type="transmembrane region" description="Helical" evidence="1">
    <location>
        <begin position="135"/>
        <end position="154"/>
    </location>
</feature>
<keyword evidence="4" id="KW-1185">Reference proteome</keyword>
<reference evidence="3 4" key="1">
    <citation type="submission" date="2015-04" db="EMBL/GenBank/DDBJ databases">
        <title>Complete genome sequence of Schizopora paradoxa KUC8140, a cosmopolitan wood degrader in East Asia.</title>
        <authorList>
            <consortium name="DOE Joint Genome Institute"/>
            <person name="Min B."/>
            <person name="Park H."/>
            <person name="Jang Y."/>
            <person name="Kim J.-J."/>
            <person name="Kim K.H."/>
            <person name="Pangilinan J."/>
            <person name="Lipzen A."/>
            <person name="Riley R."/>
            <person name="Grigoriev I.V."/>
            <person name="Spatafora J.W."/>
            <person name="Choi I.-G."/>
        </authorList>
    </citation>
    <scope>NUCLEOTIDE SEQUENCE [LARGE SCALE GENOMIC DNA]</scope>
    <source>
        <strain evidence="3 4">KUC8140</strain>
    </source>
</reference>
<feature type="domain" description="DUF6533" evidence="2">
    <location>
        <begin position="10"/>
        <end position="53"/>
    </location>
</feature>
<protein>
    <recommendedName>
        <fullName evidence="2">DUF6533 domain-containing protein</fullName>
    </recommendedName>
</protein>
<feature type="transmembrane region" description="Helical" evidence="1">
    <location>
        <begin position="182"/>
        <end position="201"/>
    </location>
</feature>
<sequence length="291" mass="32230">MVDSFPLRAVSVASFTVLLYDQLLTLSEEVEYVWSSKAKERVGYSIGSILFFIVLSSIGDISADGCIFLSTLHNGCEHFIIFERVVTYTGLTWCCPSRCNRFARYEGVTYCVSIIVAGLMMIVRVNVLYEKSMTVMIAVSTLWCLQIGTFIFFLSGGEALPKDGISGGCAFIFKPSLGRLDILAIVGTLVFDSVILSLVAFKTFTYKDPVQQSFGESSHPGCERRTFTYIAYNCMLQEGAIYYCVICGINLSLTIMIATAAPGIRNVLTLYAFSTRMLFPQMKLISRPKAV</sequence>
<accession>A0A0H2RJH3</accession>
<dbReference type="InterPro" id="IPR045340">
    <property type="entry name" value="DUF6533"/>
</dbReference>
<keyword evidence="1" id="KW-0472">Membrane</keyword>
<name>A0A0H2RJH3_9AGAM</name>
<keyword evidence="1" id="KW-1133">Transmembrane helix</keyword>
<dbReference type="AlphaFoldDB" id="A0A0H2RJH3"/>
<feature type="transmembrane region" description="Helical" evidence="1">
    <location>
        <begin position="43"/>
        <end position="63"/>
    </location>
</feature>
<dbReference type="Pfam" id="PF20151">
    <property type="entry name" value="DUF6533"/>
    <property type="match status" value="1"/>
</dbReference>